<dbReference type="Proteomes" id="UP000198779">
    <property type="component" value="Unassembled WGS sequence"/>
</dbReference>
<organism evidence="1 2">
    <name type="scientific">Prevotella communis</name>
    <dbReference type="NCBI Taxonomy" id="2913614"/>
    <lineage>
        <taxon>Bacteria</taxon>
        <taxon>Pseudomonadati</taxon>
        <taxon>Bacteroidota</taxon>
        <taxon>Bacteroidia</taxon>
        <taxon>Bacteroidales</taxon>
        <taxon>Prevotellaceae</taxon>
        <taxon>Prevotella</taxon>
    </lineage>
</organism>
<dbReference type="EMBL" id="FNCQ01000001">
    <property type="protein sequence ID" value="SDG16481.1"/>
    <property type="molecule type" value="Genomic_DNA"/>
</dbReference>
<evidence type="ECO:0000313" key="1">
    <source>
        <dbReference type="EMBL" id="SDG16481.1"/>
    </source>
</evidence>
<keyword evidence="2" id="KW-1185">Reference proteome</keyword>
<dbReference type="InterPro" id="IPR014191">
    <property type="entry name" value="Anaer_RNR_activator"/>
</dbReference>
<reference evidence="2" key="1">
    <citation type="submission" date="2016-10" db="EMBL/GenBank/DDBJ databases">
        <authorList>
            <person name="Varghese N."/>
            <person name="Submissions S."/>
        </authorList>
    </citation>
    <scope>NUCLEOTIDE SEQUENCE [LARGE SCALE GENOMIC DNA]</scope>
    <source>
        <strain evidence="2">BP1-148</strain>
    </source>
</reference>
<evidence type="ECO:0000313" key="2">
    <source>
        <dbReference type="Proteomes" id="UP000198779"/>
    </source>
</evidence>
<accession>A0A1G7S0H1</accession>
<name>A0A1G7S0H1_9BACT</name>
<proteinExistence type="predicted"/>
<dbReference type="InterPro" id="IPR058240">
    <property type="entry name" value="rSAM_sf"/>
</dbReference>
<dbReference type="STRING" id="645274.SAMN04487901_101157"/>
<dbReference type="RefSeq" id="WP_091813655.1">
    <property type="nucleotide sequence ID" value="NZ_FNCQ01000001.1"/>
</dbReference>
<sequence>MLKYVNTGVVFQEIPDEVTLAINISNCPCRCPGCHSHYLWDDIGIPLTTEALDDFVERFGTDITCFAFMGGDADPKGVNRLAQYIHETYPEYKVAWYSGRLRVAPEVRKSDFDYIKIGPYIRHLGPLKSPTTNQRLYRKTENGEFEDITHRFWRKVAL</sequence>
<gene>
    <name evidence="1" type="ORF">SAMN04487901_101157</name>
</gene>
<dbReference type="NCBIfam" id="TIGR02826">
    <property type="entry name" value="RNR_activ_nrdG3"/>
    <property type="match status" value="1"/>
</dbReference>
<dbReference type="SUPFAM" id="SSF102114">
    <property type="entry name" value="Radical SAM enzymes"/>
    <property type="match status" value="1"/>
</dbReference>
<dbReference type="Pfam" id="PF13353">
    <property type="entry name" value="Fer4_12"/>
    <property type="match status" value="1"/>
</dbReference>
<protein>
    <submittedName>
        <fullName evidence="1">Anaerobic ribonucleoside-triphosphate reductase activating protein</fullName>
    </submittedName>
</protein>
<dbReference type="AlphaFoldDB" id="A0A1G7S0H1"/>